<protein>
    <submittedName>
        <fullName evidence="1">Uncharacterized protein</fullName>
    </submittedName>
</protein>
<evidence type="ECO:0000313" key="1">
    <source>
        <dbReference type="EMBL" id="ALN60337.1"/>
    </source>
</evidence>
<reference evidence="1 2" key="1">
    <citation type="submission" date="2015-11" db="EMBL/GenBank/DDBJ databases">
        <title>Genome sequences of Lysobacter enzymogenes strain C3 and Lysobacter antibioticus ATCC 29479.</title>
        <authorList>
            <person name="Kobayashi D.Y."/>
        </authorList>
    </citation>
    <scope>NUCLEOTIDE SEQUENCE [LARGE SCALE GENOMIC DNA]</scope>
    <source>
        <strain evidence="1 2">C3</strain>
    </source>
</reference>
<proteinExistence type="predicted"/>
<dbReference type="Proteomes" id="UP000061569">
    <property type="component" value="Chromosome"/>
</dbReference>
<dbReference type="EMBL" id="CP013140">
    <property type="protein sequence ID" value="ALN60337.1"/>
    <property type="molecule type" value="Genomic_DNA"/>
</dbReference>
<dbReference type="RefSeq" id="WP_057949472.1">
    <property type="nucleotide sequence ID" value="NZ_CP110813.1"/>
</dbReference>
<dbReference type="PATRIC" id="fig|69.6.peg.4924"/>
<dbReference type="AlphaFoldDB" id="A0A0S2DPD1"/>
<evidence type="ECO:0000313" key="2">
    <source>
        <dbReference type="Proteomes" id="UP000061569"/>
    </source>
</evidence>
<dbReference type="STRING" id="69.GLE_4996"/>
<dbReference type="KEGG" id="lez:GLE_4996"/>
<dbReference type="OrthoDB" id="6028452at2"/>
<gene>
    <name evidence="1" type="ORF">GLE_4996</name>
</gene>
<name>A0A0S2DPD1_LYSEN</name>
<accession>A0A0S2DPD1</accession>
<sequence length="114" mass="11940">MTFNDWLPALLSQAAFMTPSLLAYITGIVLCLSWRRRIGVGATYAVAAFALLVFGLALSLLGQVWIYRAMADGISASSTSLGHSVIGVAHVLISLVSTGLLIAAVLAKRPPSPV</sequence>
<organism evidence="1 2">
    <name type="scientific">Lysobacter enzymogenes</name>
    <dbReference type="NCBI Taxonomy" id="69"/>
    <lineage>
        <taxon>Bacteria</taxon>
        <taxon>Pseudomonadati</taxon>
        <taxon>Pseudomonadota</taxon>
        <taxon>Gammaproteobacteria</taxon>
        <taxon>Lysobacterales</taxon>
        <taxon>Lysobacteraceae</taxon>
        <taxon>Lysobacter</taxon>
    </lineage>
</organism>